<name>A0ABY6I4B0_STRPE</name>
<keyword evidence="2" id="KW-0808">Transferase</keyword>
<dbReference type="GO" id="GO:0008168">
    <property type="term" value="F:methyltransferase activity"/>
    <property type="evidence" value="ECO:0007669"/>
    <property type="project" value="UniProtKB-KW"/>
</dbReference>
<dbReference type="EMBL" id="CP107567">
    <property type="protein sequence ID" value="UYQ60595.1"/>
    <property type="molecule type" value="Genomic_DNA"/>
</dbReference>
<evidence type="ECO:0000313" key="2">
    <source>
        <dbReference type="EMBL" id="UYQ60595.1"/>
    </source>
</evidence>
<evidence type="ECO:0000313" key="3">
    <source>
        <dbReference type="Proteomes" id="UP001163878"/>
    </source>
</evidence>
<dbReference type="Pfam" id="PF13649">
    <property type="entry name" value="Methyltransf_25"/>
    <property type="match status" value="1"/>
</dbReference>
<sequence length="285" mass="31764">MRTQTETPVRAALDVLSVRTPVAPPLPLRLPGLESVSPIDEQDMWLHESLLGPYSEDILEYLNLARRTGGRVLDLGSGSGRLAVPFAQHGFQVDAVDRDAASLARLRSWAARIGPRARCSLSTTRADLDHLKLHQHYDLAILAGAMVSAVSPDARPGLLHEVASHLNRGGMLALDYTSHELDGLSRAPRRTWRFQVPRFDGRSEWTVARQVFDPEAMTERITYHSERSGAGAQTHSSVLTTFKWVVDQDILRDELDAAGLRVAERKQQRLDRRTLSVFLVCHAQK</sequence>
<feature type="domain" description="Methyltransferase" evidence="1">
    <location>
        <begin position="72"/>
        <end position="170"/>
    </location>
</feature>
<accession>A0ABY6I4B0</accession>
<dbReference type="SUPFAM" id="SSF53335">
    <property type="entry name" value="S-adenosyl-L-methionine-dependent methyltransferases"/>
    <property type="match status" value="1"/>
</dbReference>
<dbReference type="Gene3D" id="3.40.50.150">
    <property type="entry name" value="Vaccinia Virus protein VP39"/>
    <property type="match status" value="1"/>
</dbReference>
<keyword evidence="3" id="KW-1185">Reference proteome</keyword>
<organism evidence="2 3">
    <name type="scientific">Streptomyces peucetius</name>
    <dbReference type="NCBI Taxonomy" id="1950"/>
    <lineage>
        <taxon>Bacteria</taxon>
        <taxon>Bacillati</taxon>
        <taxon>Actinomycetota</taxon>
        <taxon>Actinomycetes</taxon>
        <taxon>Kitasatosporales</taxon>
        <taxon>Streptomycetaceae</taxon>
        <taxon>Streptomyces</taxon>
    </lineage>
</organism>
<dbReference type="RefSeq" id="WP_264241801.1">
    <property type="nucleotide sequence ID" value="NZ_CP107567.1"/>
</dbReference>
<evidence type="ECO:0000259" key="1">
    <source>
        <dbReference type="Pfam" id="PF13649"/>
    </source>
</evidence>
<protein>
    <submittedName>
        <fullName evidence="2">Class I SAM-dependent methyltransferase</fullName>
    </submittedName>
</protein>
<dbReference type="CDD" id="cd02440">
    <property type="entry name" value="AdoMet_MTases"/>
    <property type="match status" value="1"/>
</dbReference>
<reference evidence="2" key="1">
    <citation type="submission" date="2022-10" db="EMBL/GenBank/DDBJ databases">
        <title>Cytochrome P450 Catalyzes Benzene Ring Formation in the Biosynthesis of Trialkyl-Substituted Aromatic Polyketides.</title>
        <authorList>
            <person name="Zhao E."/>
            <person name="Ge H."/>
        </authorList>
    </citation>
    <scope>NUCLEOTIDE SEQUENCE</scope>
    <source>
        <strain evidence="2">NA0869</strain>
    </source>
</reference>
<proteinExistence type="predicted"/>
<dbReference type="InterPro" id="IPR041698">
    <property type="entry name" value="Methyltransf_25"/>
</dbReference>
<gene>
    <name evidence="2" type="ORF">OGH68_03345</name>
</gene>
<keyword evidence="2" id="KW-0489">Methyltransferase</keyword>
<dbReference type="InterPro" id="IPR029063">
    <property type="entry name" value="SAM-dependent_MTases_sf"/>
</dbReference>
<dbReference type="GO" id="GO:0032259">
    <property type="term" value="P:methylation"/>
    <property type="evidence" value="ECO:0007669"/>
    <property type="project" value="UniProtKB-KW"/>
</dbReference>
<dbReference type="Proteomes" id="UP001163878">
    <property type="component" value="Chromosome"/>
</dbReference>